<accession>A0A084VYY1</accession>
<reference evidence="1 3" key="1">
    <citation type="journal article" date="2014" name="BMC Genomics">
        <title>Genome sequence of Anopheles sinensis provides insight into genetics basis of mosquito competence for malaria parasites.</title>
        <authorList>
            <person name="Zhou D."/>
            <person name="Zhang D."/>
            <person name="Ding G."/>
            <person name="Shi L."/>
            <person name="Hou Q."/>
            <person name="Ye Y."/>
            <person name="Xu Y."/>
            <person name="Zhou H."/>
            <person name="Xiong C."/>
            <person name="Li S."/>
            <person name="Yu J."/>
            <person name="Hong S."/>
            <person name="Yu X."/>
            <person name="Zou P."/>
            <person name="Chen C."/>
            <person name="Chang X."/>
            <person name="Wang W."/>
            <person name="Lv Y."/>
            <person name="Sun Y."/>
            <person name="Ma L."/>
            <person name="Shen B."/>
            <person name="Zhu C."/>
        </authorList>
    </citation>
    <scope>NUCLEOTIDE SEQUENCE [LARGE SCALE GENOMIC DNA]</scope>
</reference>
<protein>
    <submittedName>
        <fullName evidence="1 2">CG4911, isoform A</fullName>
    </submittedName>
</protein>
<name>A0A084VYY1_ANOSI</name>
<dbReference type="EMBL" id="ATLV01018561">
    <property type="status" value="NOT_ANNOTATED_CDS"/>
    <property type="molecule type" value="Genomic_DNA"/>
</dbReference>
<dbReference type="EMBL" id="KE525238">
    <property type="protein sequence ID" value="KFB43175.1"/>
    <property type="molecule type" value="Genomic_DNA"/>
</dbReference>
<gene>
    <name evidence="1" type="ORF">ZHAS_00010957</name>
</gene>
<reference evidence="2" key="2">
    <citation type="submission" date="2020-05" db="UniProtKB">
        <authorList>
            <consortium name="EnsemblMetazoa"/>
        </authorList>
    </citation>
    <scope>IDENTIFICATION</scope>
</reference>
<evidence type="ECO:0000313" key="3">
    <source>
        <dbReference type="Proteomes" id="UP000030765"/>
    </source>
</evidence>
<proteinExistence type="predicted"/>
<keyword evidence="3" id="KW-1185">Reference proteome</keyword>
<evidence type="ECO:0000313" key="2">
    <source>
        <dbReference type="EnsemblMetazoa" id="ASIC010957-PA"/>
    </source>
</evidence>
<dbReference type="VEuPathDB" id="VectorBase:ASIC010957"/>
<evidence type="ECO:0000313" key="1">
    <source>
        <dbReference type="EMBL" id="KFB43175.1"/>
    </source>
</evidence>
<dbReference type="Proteomes" id="UP000030765">
    <property type="component" value="Unassembled WGS sequence"/>
</dbReference>
<dbReference type="AlphaFoldDB" id="A0A084VYY1"/>
<sequence length="73" mass="8683">MGIQHPQQILEHIFDNSEFKSRRKLTPVCRRCNSVLFSKRFIDQKVFLTVGDNQMLYFKPSLHRNYSNVAIKL</sequence>
<dbReference type="EnsemblMetazoa" id="ASIC010957-RA">
    <property type="protein sequence ID" value="ASIC010957-PA"/>
    <property type="gene ID" value="ASIC010957"/>
</dbReference>
<organism evidence="1">
    <name type="scientific">Anopheles sinensis</name>
    <name type="common">Mosquito</name>
    <dbReference type="NCBI Taxonomy" id="74873"/>
    <lineage>
        <taxon>Eukaryota</taxon>
        <taxon>Metazoa</taxon>
        <taxon>Ecdysozoa</taxon>
        <taxon>Arthropoda</taxon>
        <taxon>Hexapoda</taxon>
        <taxon>Insecta</taxon>
        <taxon>Pterygota</taxon>
        <taxon>Neoptera</taxon>
        <taxon>Endopterygota</taxon>
        <taxon>Diptera</taxon>
        <taxon>Nematocera</taxon>
        <taxon>Culicoidea</taxon>
        <taxon>Culicidae</taxon>
        <taxon>Anophelinae</taxon>
        <taxon>Anopheles</taxon>
    </lineage>
</organism>